<name>A0ACB8Y3F2_ARCLA</name>
<reference evidence="1 2" key="2">
    <citation type="journal article" date="2022" name="Mol. Ecol. Resour.">
        <title>The genomes of chicory, endive, great burdock and yacon provide insights into Asteraceae paleo-polyploidization history and plant inulin production.</title>
        <authorList>
            <person name="Fan W."/>
            <person name="Wang S."/>
            <person name="Wang H."/>
            <person name="Wang A."/>
            <person name="Jiang F."/>
            <person name="Liu H."/>
            <person name="Zhao H."/>
            <person name="Xu D."/>
            <person name="Zhang Y."/>
        </authorList>
    </citation>
    <scope>NUCLEOTIDE SEQUENCE [LARGE SCALE GENOMIC DNA]</scope>
    <source>
        <strain evidence="2">cv. Niubang</strain>
    </source>
</reference>
<dbReference type="Proteomes" id="UP001055879">
    <property type="component" value="Linkage Group LG14"/>
</dbReference>
<comment type="caution">
    <text evidence="1">The sequence shown here is derived from an EMBL/GenBank/DDBJ whole genome shotgun (WGS) entry which is preliminary data.</text>
</comment>
<gene>
    <name evidence="1" type="ORF">L6452_37593</name>
</gene>
<evidence type="ECO:0000313" key="2">
    <source>
        <dbReference type="Proteomes" id="UP001055879"/>
    </source>
</evidence>
<keyword evidence="2" id="KW-1185">Reference proteome</keyword>
<protein>
    <submittedName>
        <fullName evidence="1">Uncharacterized protein</fullName>
    </submittedName>
</protein>
<proteinExistence type="predicted"/>
<accession>A0ACB8Y3F2</accession>
<dbReference type="EMBL" id="CM042060">
    <property type="protein sequence ID" value="KAI3678306.1"/>
    <property type="molecule type" value="Genomic_DNA"/>
</dbReference>
<organism evidence="1 2">
    <name type="scientific">Arctium lappa</name>
    <name type="common">Greater burdock</name>
    <name type="synonym">Lappa major</name>
    <dbReference type="NCBI Taxonomy" id="4217"/>
    <lineage>
        <taxon>Eukaryota</taxon>
        <taxon>Viridiplantae</taxon>
        <taxon>Streptophyta</taxon>
        <taxon>Embryophyta</taxon>
        <taxon>Tracheophyta</taxon>
        <taxon>Spermatophyta</taxon>
        <taxon>Magnoliopsida</taxon>
        <taxon>eudicotyledons</taxon>
        <taxon>Gunneridae</taxon>
        <taxon>Pentapetalae</taxon>
        <taxon>asterids</taxon>
        <taxon>campanulids</taxon>
        <taxon>Asterales</taxon>
        <taxon>Asteraceae</taxon>
        <taxon>Carduoideae</taxon>
        <taxon>Cardueae</taxon>
        <taxon>Arctiinae</taxon>
        <taxon>Arctium</taxon>
    </lineage>
</organism>
<sequence length="408" mass="46736">MPRLPHGEFFQLDPDIERTFRQRIRIQKANLILNPSEMSEPEYMTDEEPFPREIPNDHEDPNEPPINTDDEEQNIFRLANSKDGGIISYVVPVLTQLHPGILKPTLQTHHFELKPIMFQMLQTNGQYAGLPAEDPHSHLRSFMEITDSFKLPGVQDDALKLKLFPYSLRDRARSWYNSLKPDSIITWTQMAEMFLKKYFPPTRNAKSRNEICTFRQLDDEAVPDAWDRYKELLRKCPHHGIPYCIQLETFYSGLNTTAKQMLDATAHGAFTTCTYNEGYEILERISNNNGQWADPRALPRKAAGVQDTDAYALLSSQLADMASLIKNLNVVQVNTVAPTPTVQSIQCTYFGEGHHFEHCPGNPERVNYVSSNNKGGPFSQTYNPEWRNHPNFSWHSPAQNPPPPKLQG</sequence>
<reference evidence="2" key="1">
    <citation type="journal article" date="2022" name="Mol. Ecol. Resour.">
        <title>The genomes of chicory, endive, great burdock and yacon provide insights into Asteraceae palaeo-polyploidization history and plant inulin production.</title>
        <authorList>
            <person name="Fan W."/>
            <person name="Wang S."/>
            <person name="Wang H."/>
            <person name="Wang A."/>
            <person name="Jiang F."/>
            <person name="Liu H."/>
            <person name="Zhao H."/>
            <person name="Xu D."/>
            <person name="Zhang Y."/>
        </authorList>
    </citation>
    <scope>NUCLEOTIDE SEQUENCE [LARGE SCALE GENOMIC DNA]</scope>
    <source>
        <strain evidence="2">cv. Niubang</strain>
    </source>
</reference>
<evidence type="ECO:0000313" key="1">
    <source>
        <dbReference type="EMBL" id="KAI3678306.1"/>
    </source>
</evidence>